<evidence type="ECO:0000256" key="8">
    <source>
        <dbReference type="ARBA" id="ARBA00022598"/>
    </source>
</evidence>
<dbReference type="HAMAP" id="MF_00140_B">
    <property type="entry name" value="Trp_tRNA_synth_B"/>
    <property type="match status" value="1"/>
</dbReference>
<proteinExistence type="inferred from homology"/>
<keyword evidence="12" id="KW-0648">Protein biosynthesis</keyword>
<feature type="domain" description="CoA-binding" evidence="18">
    <location>
        <begin position="678"/>
        <end position="771"/>
    </location>
</feature>
<evidence type="ECO:0000256" key="4">
    <source>
        <dbReference type="ARBA" id="ARBA00005594"/>
    </source>
</evidence>
<keyword evidence="10" id="KW-0067">ATP-binding</keyword>
<dbReference type="PROSITE" id="PS00868">
    <property type="entry name" value="CYS_MET_METAB_PP"/>
    <property type="match status" value="1"/>
</dbReference>
<comment type="similarity">
    <text evidence="4">Belongs to the class-I aminoacyl-tRNA synthetase family.</text>
</comment>
<dbReference type="Pfam" id="PF01053">
    <property type="entry name" value="Cys_Met_Meta_PP"/>
    <property type="match status" value="1"/>
</dbReference>
<dbReference type="CDD" id="cd00806">
    <property type="entry name" value="TrpRS_core"/>
    <property type="match status" value="1"/>
</dbReference>
<dbReference type="InterPro" id="IPR015421">
    <property type="entry name" value="PyrdxlP-dep_Trfase_major"/>
</dbReference>
<keyword evidence="11" id="KW-0663">Pyridoxal phosphate</keyword>
<dbReference type="CDD" id="cd00614">
    <property type="entry name" value="CGS_like"/>
    <property type="match status" value="1"/>
</dbReference>
<evidence type="ECO:0000256" key="2">
    <source>
        <dbReference type="ARBA" id="ARBA00004173"/>
    </source>
</evidence>
<dbReference type="EC" id="4.4.1.1" evidence="6"/>
<dbReference type="PANTHER" id="PTHR11808:SF15">
    <property type="entry name" value="CYSTATHIONINE GAMMA-LYASE"/>
    <property type="match status" value="1"/>
</dbReference>
<dbReference type="SUPFAM" id="SSF52374">
    <property type="entry name" value="Nucleotidylyl transferase"/>
    <property type="match status" value="1"/>
</dbReference>
<dbReference type="InterPro" id="IPR000277">
    <property type="entry name" value="Cys/Met-Metab_PyrdxlP-dep_enz"/>
</dbReference>
<dbReference type="Gene3D" id="3.40.50.620">
    <property type="entry name" value="HUPs"/>
    <property type="match status" value="1"/>
</dbReference>
<dbReference type="Proteomes" id="UP001642464">
    <property type="component" value="Unassembled WGS sequence"/>
</dbReference>
<evidence type="ECO:0000313" key="19">
    <source>
        <dbReference type="EMBL" id="CAK9037514.1"/>
    </source>
</evidence>
<evidence type="ECO:0000256" key="10">
    <source>
        <dbReference type="ARBA" id="ARBA00022840"/>
    </source>
</evidence>
<dbReference type="InterPro" id="IPR054542">
    <property type="entry name" value="Cys_met_metab_PP"/>
</dbReference>
<accession>A0ABP0LEC2</accession>
<comment type="similarity">
    <text evidence="5">Belongs to the trans-sulfuration enzymes family.</text>
</comment>
<dbReference type="Pfam" id="PF00579">
    <property type="entry name" value="tRNA-synt_1b"/>
    <property type="match status" value="1"/>
</dbReference>
<dbReference type="InterPro" id="IPR024109">
    <property type="entry name" value="Trp-tRNA-ligase_bac-type"/>
</dbReference>
<dbReference type="InterPro" id="IPR002306">
    <property type="entry name" value="Trp-tRNA-ligase"/>
</dbReference>
<evidence type="ECO:0000259" key="18">
    <source>
        <dbReference type="SMART" id="SM00881"/>
    </source>
</evidence>
<evidence type="ECO:0000256" key="11">
    <source>
        <dbReference type="ARBA" id="ARBA00022898"/>
    </source>
</evidence>
<evidence type="ECO:0000256" key="1">
    <source>
        <dbReference type="ARBA" id="ARBA00001933"/>
    </source>
</evidence>
<keyword evidence="20" id="KW-1185">Reference proteome</keyword>
<dbReference type="PRINTS" id="PR01039">
    <property type="entry name" value="TRNASYNTHTRP"/>
</dbReference>
<keyword evidence="13" id="KW-0030">Aminoacyl-tRNA synthetase</keyword>
<evidence type="ECO:0000256" key="12">
    <source>
        <dbReference type="ARBA" id="ARBA00022917"/>
    </source>
</evidence>
<dbReference type="Gene3D" id="3.90.1150.10">
    <property type="entry name" value="Aspartate Aminotransferase, domain 1"/>
    <property type="match status" value="1"/>
</dbReference>
<comment type="caution">
    <text evidence="19">The sequence shown here is derived from an EMBL/GenBank/DDBJ whole genome shotgun (WGS) entry which is preliminary data.</text>
</comment>
<dbReference type="InterPro" id="IPR002305">
    <property type="entry name" value="aa-tRNA-synth_Ic"/>
</dbReference>
<dbReference type="Gene3D" id="3.40.50.720">
    <property type="entry name" value="NAD(P)-binding Rossmann-like Domain"/>
    <property type="match status" value="1"/>
</dbReference>
<dbReference type="SMART" id="SM00881">
    <property type="entry name" value="CoA_binding"/>
    <property type="match status" value="1"/>
</dbReference>
<comment type="catalytic activity">
    <reaction evidence="17">
        <text>tRNA(Trp) + L-tryptophan + ATP = L-tryptophyl-tRNA(Trp) + AMP + diphosphate + H(+)</text>
        <dbReference type="Rhea" id="RHEA:24080"/>
        <dbReference type="Rhea" id="RHEA-COMP:9671"/>
        <dbReference type="Rhea" id="RHEA-COMP:9705"/>
        <dbReference type="ChEBI" id="CHEBI:15378"/>
        <dbReference type="ChEBI" id="CHEBI:30616"/>
        <dbReference type="ChEBI" id="CHEBI:33019"/>
        <dbReference type="ChEBI" id="CHEBI:57912"/>
        <dbReference type="ChEBI" id="CHEBI:78442"/>
        <dbReference type="ChEBI" id="CHEBI:78535"/>
        <dbReference type="ChEBI" id="CHEBI:456215"/>
        <dbReference type="EC" id="6.1.1.2"/>
    </reaction>
</comment>
<evidence type="ECO:0000256" key="3">
    <source>
        <dbReference type="ARBA" id="ARBA00005038"/>
    </source>
</evidence>
<keyword evidence="9" id="KW-0547">Nucleotide-binding</keyword>
<dbReference type="Gene3D" id="1.10.240.10">
    <property type="entry name" value="Tyrosyl-Transfer RNA Synthetase"/>
    <property type="match status" value="1"/>
</dbReference>
<comment type="subcellular location">
    <subcellularLocation>
        <location evidence="2">Mitochondrion</location>
    </subcellularLocation>
</comment>
<dbReference type="Gene3D" id="3.40.640.10">
    <property type="entry name" value="Type I PLP-dependent aspartate aminotransferase-like (Major domain)"/>
    <property type="match status" value="1"/>
</dbReference>
<evidence type="ECO:0000256" key="6">
    <source>
        <dbReference type="ARBA" id="ARBA00012085"/>
    </source>
</evidence>
<dbReference type="InterPro" id="IPR036291">
    <property type="entry name" value="NAD(P)-bd_dom_sf"/>
</dbReference>
<evidence type="ECO:0000313" key="20">
    <source>
        <dbReference type="Proteomes" id="UP001642464"/>
    </source>
</evidence>
<dbReference type="PANTHER" id="PTHR11808">
    <property type="entry name" value="TRANS-SULFURATION ENZYME FAMILY MEMBER"/>
    <property type="match status" value="1"/>
</dbReference>
<comment type="cofactor">
    <cofactor evidence="1">
        <name>pyridoxal 5'-phosphate</name>
        <dbReference type="ChEBI" id="CHEBI:597326"/>
    </cofactor>
</comment>
<evidence type="ECO:0000256" key="16">
    <source>
        <dbReference type="ARBA" id="ARBA00030268"/>
    </source>
</evidence>
<dbReference type="EMBL" id="CAXAMM010015891">
    <property type="protein sequence ID" value="CAK9037514.1"/>
    <property type="molecule type" value="Genomic_DNA"/>
</dbReference>
<name>A0ABP0LEC2_9DINO</name>
<comment type="pathway">
    <text evidence="3">Amino-acid biosynthesis; L-cysteine biosynthesis; L-cysteine from L-homocysteine and L-serine: step 2/2.</text>
</comment>
<reference evidence="19 20" key="1">
    <citation type="submission" date="2024-02" db="EMBL/GenBank/DDBJ databases">
        <authorList>
            <person name="Chen Y."/>
            <person name="Shah S."/>
            <person name="Dougan E. K."/>
            <person name="Thang M."/>
            <person name="Chan C."/>
        </authorList>
    </citation>
    <scope>NUCLEOTIDE SEQUENCE [LARGE SCALE GENOMIC DNA]</scope>
</reference>
<dbReference type="NCBIfam" id="TIGR00233">
    <property type="entry name" value="trpS"/>
    <property type="match status" value="1"/>
</dbReference>
<organism evidence="19 20">
    <name type="scientific">Durusdinium trenchii</name>
    <dbReference type="NCBI Taxonomy" id="1381693"/>
    <lineage>
        <taxon>Eukaryota</taxon>
        <taxon>Sar</taxon>
        <taxon>Alveolata</taxon>
        <taxon>Dinophyceae</taxon>
        <taxon>Suessiales</taxon>
        <taxon>Symbiodiniaceae</taxon>
        <taxon>Durusdinium</taxon>
    </lineage>
</organism>
<keyword evidence="14" id="KW-0198">Cysteine biosynthesis</keyword>
<evidence type="ECO:0000256" key="7">
    <source>
        <dbReference type="ARBA" id="ARBA00013161"/>
    </source>
</evidence>
<dbReference type="InterPro" id="IPR014729">
    <property type="entry name" value="Rossmann-like_a/b/a_fold"/>
</dbReference>
<dbReference type="EC" id="6.1.1.2" evidence="7"/>
<dbReference type="InterPro" id="IPR003781">
    <property type="entry name" value="CoA-bd"/>
</dbReference>
<keyword evidence="8 19" id="KW-0436">Ligase</keyword>
<dbReference type="SUPFAM" id="SSF53383">
    <property type="entry name" value="PLP-dependent transferases"/>
    <property type="match status" value="1"/>
</dbReference>
<protein>
    <recommendedName>
        <fullName evidence="15">Gamma-cystathionase</fullName>
        <ecNumber evidence="6">4.4.1.1</ecNumber>
        <ecNumber evidence="7">6.1.1.2</ecNumber>
    </recommendedName>
    <alternativeName>
        <fullName evidence="16">Tryptophanyl-tRNA synthetase</fullName>
    </alternativeName>
</protein>
<evidence type="ECO:0000256" key="5">
    <source>
        <dbReference type="ARBA" id="ARBA00009077"/>
    </source>
</evidence>
<dbReference type="Pfam" id="PF13380">
    <property type="entry name" value="CoA_binding_2"/>
    <property type="match status" value="1"/>
</dbReference>
<dbReference type="InterPro" id="IPR015422">
    <property type="entry name" value="PyrdxlP-dep_Trfase_small"/>
</dbReference>
<sequence>MRVLSGIQPTGPFHWGNYFGAIRQYIELQHTATESYYFIANLHALNTVRDKELLQQYTLNGATDLLALGLDPEKAVLFVQSDVPEVSELCWLLMTGTPMGLLERCVSYKDKIAKGLKADAGLFAYPVLQAADILAYDADIVPVGEDQLQHIEVCRDIAGSFNHHFGETFVMPKGKVLDQSAKVPGLDGEKMSKSYNNTLAVFDEEKKQRKLIMRIQTDSRPMEDPKDPEGDVLMDLYKLVASDEQVAEMSETYRKGGFGYGEVKKALANAAQEYWAEVRERREEFAAKPELVREILAAGAAKARAKASATLKRAQETGAVVPPIYMASTFMQHEAGKWREFDYSRSGNPTRSCFETTIANLEGGAGALAFATGMAATSCVMSMLKTGDHVLCGSDVYGGTYRLLHKVSNRAGIETTLADSTDPAAFAAAVKPNTKLVWIESPGNPRMTITDIAACAKIAHDAGALLGVDSTFATPVLTRPIELGADIVMHSATKYIGGHSDLMGGVLVANTKELYDELYFVTNATGAIMSPMESFLCSRGLKTLELRVREQSRTALELAQWLDQHPRVAVVRYPGLASHPGHELATKQMDGGYGAMMSFDLDGNFEDAKRVVESTKLFHLAVSLGAAESLIEQPASMSHASYDAADRAKHGITDGMIRLSVGLEDFEDLRDDLAQDTVMSKPTVAIVGASADPSKFGYKSLRSHRAAGFEVYPVNPKGGEIEGLTVYSTLADVPVEHLNRISVYLPPAVGIAVMDEIAAKGCNELWLNPGSDSPEVVEKARDLGLNVVQACSIVDAEMR</sequence>
<gene>
    <name evidence="19" type="ORF">SCF082_LOCUS22205</name>
</gene>
<evidence type="ECO:0000256" key="14">
    <source>
        <dbReference type="ARBA" id="ARBA00023192"/>
    </source>
</evidence>
<evidence type="ECO:0000256" key="15">
    <source>
        <dbReference type="ARBA" id="ARBA00029853"/>
    </source>
</evidence>
<keyword evidence="14" id="KW-0028">Amino-acid biosynthesis</keyword>
<evidence type="ECO:0000256" key="17">
    <source>
        <dbReference type="ARBA" id="ARBA00049929"/>
    </source>
</evidence>
<dbReference type="InterPro" id="IPR015424">
    <property type="entry name" value="PyrdxlP-dep_Trfase"/>
</dbReference>
<dbReference type="SUPFAM" id="SSF51735">
    <property type="entry name" value="NAD(P)-binding Rossmann-fold domains"/>
    <property type="match status" value="1"/>
</dbReference>
<dbReference type="GO" id="GO:0016874">
    <property type="term" value="F:ligase activity"/>
    <property type="evidence" value="ECO:0007669"/>
    <property type="project" value="UniProtKB-KW"/>
</dbReference>
<evidence type="ECO:0000256" key="9">
    <source>
        <dbReference type="ARBA" id="ARBA00022741"/>
    </source>
</evidence>
<evidence type="ECO:0000256" key="13">
    <source>
        <dbReference type="ARBA" id="ARBA00023146"/>
    </source>
</evidence>